<evidence type="ECO:0000313" key="3">
    <source>
        <dbReference type="EMBL" id="KAJ4310528.1"/>
    </source>
</evidence>
<feature type="region of interest" description="Disordered" evidence="1">
    <location>
        <begin position="635"/>
        <end position="730"/>
    </location>
</feature>
<feature type="region of interest" description="Disordered" evidence="1">
    <location>
        <begin position="965"/>
        <end position="992"/>
    </location>
</feature>
<feature type="compositionally biased region" description="Low complexity" evidence="1">
    <location>
        <begin position="673"/>
        <end position="684"/>
    </location>
</feature>
<evidence type="ECO:0000256" key="1">
    <source>
        <dbReference type="SAM" id="MobiDB-lite"/>
    </source>
</evidence>
<feature type="compositionally biased region" description="Low complexity" evidence="1">
    <location>
        <begin position="216"/>
        <end position="260"/>
    </location>
</feature>
<protein>
    <submittedName>
        <fullName evidence="3">Uncharacterized protein</fullName>
    </submittedName>
</protein>
<feature type="compositionally biased region" description="Polar residues" evidence="1">
    <location>
        <begin position="1260"/>
        <end position="1274"/>
    </location>
</feature>
<dbReference type="Proteomes" id="UP001140502">
    <property type="component" value="Unassembled WGS sequence"/>
</dbReference>
<feature type="compositionally biased region" description="Pro residues" evidence="1">
    <location>
        <begin position="885"/>
        <end position="908"/>
    </location>
</feature>
<reference evidence="3" key="1">
    <citation type="submission" date="2022-10" db="EMBL/GenBank/DDBJ databases">
        <title>Tapping the CABI collections for fungal endophytes: first genome assemblies for Collariella, Neodidymelliopsis, Ascochyta clinopodiicola, Didymella pomorum, Didymosphaeria variabile, Neocosmospora piperis and Neocucurbitaria cava.</title>
        <authorList>
            <person name="Hill R."/>
        </authorList>
    </citation>
    <scope>NUCLEOTIDE SEQUENCE</scope>
    <source>
        <strain evidence="3">IMI 366586</strain>
    </source>
</reference>
<dbReference type="OrthoDB" id="3565477at2759"/>
<organism evidence="3 4">
    <name type="scientific">Fusarium piperis</name>
    <dbReference type="NCBI Taxonomy" id="1435070"/>
    <lineage>
        <taxon>Eukaryota</taxon>
        <taxon>Fungi</taxon>
        <taxon>Dikarya</taxon>
        <taxon>Ascomycota</taxon>
        <taxon>Pezizomycotina</taxon>
        <taxon>Sordariomycetes</taxon>
        <taxon>Hypocreomycetidae</taxon>
        <taxon>Hypocreales</taxon>
        <taxon>Nectriaceae</taxon>
        <taxon>Fusarium</taxon>
        <taxon>Fusarium solani species complex</taxon>
    </lineage>
</organism>
<evidence type="ECO:0000256" key="2">
    <source>
        <dbReference type="SAM" id="SignalP"/>
    </source>
</evidence>
<feature type="compositionally biased region" description="Low complexity" evidence="1">
    <location>
        <begin position="635"/>
        <end position="644"/>
    </location>
</feature>
<feature type="compositionally biased region" description="Low complexity" evidence="1">
    <location>
        <begin position="362"/>
        <end position="394"/>
    </location>
</feature>
<feature type="compositionally biased region" description="Low complexity" evidence="1">
    <location>
        <begin position="449"/>
        <end position="477"/>
    </location>
</feature>
<name>A0A9W8W3W1_9HYPO</name>
<feature type="compositionally biased region" description="Pro residues" evidence="1">
    <location>
        <begin position="807"/>
        <end position="821"/>
    </location>
</feature>
<evidence type="ECO:0000313" key="4">
    <source>
        <dbReference type="Proteomes" id="UP001140502"/>
    </source>
</evidence>
<feature type="compositionally biased region" description="Polar residues" evidence="1">
    <location>
        <begin position="166"/>
        <end position="182"/>
    </location>
</feature>
<accession>A0A9W8W3W1</accession>
<dbReference type="EMBL" id="JAPEUR010000373">
    <property type="protein sequence ID" value="KAJ4310528.1"/>
    <property type="molecule type" value="Genomic_DNA"/>
</dbReference>
<feature type="region of interest" description="Disordered" evidence="1">
    <location>
        <begin position="773"/>
        <end position="827"/>
    </location>
</feature>
<feature type="compositionally biased region" description="Polar residues" evidence="1">
    <location>
        <begin position="335"/>
        <end position="347"/>
    </location>
</feature>
<keyword evidence="2" id="KW-0732">Signal</keyword>
<feature type="compositionally biased region" description="Polar residues" evidence="1">
    <location>
        <begin position="99"/>
        <end position="114"/>
    </location>
</feature>
<feature type="region of interest" description="Disordered" evidence="1">
    <location>
        <begin position="1188"/>
        <end position="1295"/>
    </location>
</feature>
<feature type="signal peptide" evidence="2">
    <location>
        <begin position="1"/>
        <end position="17"/>
    </location>
</feature>
<feature type="compositionally biased region" description="Low complexity" evidence="1">
    <location>
        <begin position="137"/>
        <end position="154"/>
    </location>
</feature>
<sequence length="1324" mass="138558">MQGFLLLGAAAVGLANAAAVEFPKRNYYNVPGNGNGYNNIPEGYTTSTVYETQTFTVTDCHDDVPDCPNTPHVTTKTIAVSTTICPITEVETPPGPVSEASTSYVPPQPTSSTIPYGPPPVETKPTTSSAPPAETQPSSSVPPVGSESSSVPPVDTTHYGPPPSETKPTSSAPETLPSQETTPYAPPPSETKPTSSAPETQPSKETTPYAPPPAGSTEVSSSVPSVETESTSVPPVETESTSVPPVETKPTTTTKKSTTPYGPPPSETLPATSEGTTELTTSTPKPLTTGWTTSTVYTTEVHTVTSCPPEVPDCPGTPHVTTKTIAVSTTICPVTETQPVPTGQGSTDYPPPPVKTTTQPGVSTEEIPSSSEEVPSSSEGVPTTSEGVPTTTGKYPPPPKSSTKPGVSTKEVSTSSEEVPTSSEGVPTTSGNYPPPPKSSTKPGHSTEEVPTSSEEVPTSSEEVPSTTGKTPSSTGKYPPPPKTTGWTTSTVYTTNVYTITSCPPEVPDCPNTPHVTTETIAVSTTICPVTSETVTGTTGIETIPQGSDTKSTWYEDTTTDVETAPTTTGTEIIPTTKTTTKLTTQGHSTTEWTTSTVYTTNVYTITSCPPEVPDCPGTPHVTTETIAVSTTVCPVTSTTEVPPQSTKPGSTNTQPTQQGSTESVPTTLITSTPGVPTTPVPTGHNDTTAYPPPPVPSSSKGTTEVPPPKPTTKTGTTELPPKPSTTEWTTSTVYTTTVKTITNCGPDVPYCSQPPHVTTETIAVSTTVCPVTSTEEVPPPQSTKPTANTEVPPPKTTTKHEDTTEVPPPKGTTEVPPPKPVTTTGWSTSTVYTTTVRTITYCGPDVPYCSQPPHVTTETVALSTTICPVTSTYVPPKPTSNTEAPPPKGTTEVPPPKDTTEVPPPKPVTTTGWSTSTIYTTTVKTITYCGPDVPYCSQPPHVTTETVALSTTICPVTSTYVPPKPTANTEVPPPKPTGHTEVTPPKPTEPVRVETTTHLTTSTVYTTNVRTVTWCAPGVPDCPNTPHVTTETIALSTTICPVTITRQVTPPPYQTTKVVVPPQPHTTKVVYPPNPPLPGNYTQTLYTTKHYTITKCPPEVPDCPIGKVTTTIYATATTCIQSWHPTTKVTQSTAVVPPPHGGNLTSTLYTTKHYTISKCHPEAQDCTVGKPTTVVYATGTTKITQPSAETHYTVPETETVVPTKPVETEPVETKPVETKPAETQPAVSYSAPQPAETKPSYEQPSYEQPEQSQAVKPAESQTAQTYSTPNQPDGSYPAPLAATTEETDDGVEEKTVPVTGAAGRLMGNVEVVLAAAGVVALLL</sequence>
<feature type="compositionally biased region" description="Polar residues" evidence="1">
    <location>
        <begin position="875"/>
        <end position="884"/>
    </location>
</feature>
<gene>
    <name evidence="3" type="ORF">N0V84_010929</name>
</gene>
<feature type="compositionally biased region" description="Low complexity" evidence="1">
    <location>
        <begin position="1194"/>
        <end position="1206"/>
    </location>
</feature>
<feature type="compositionally biased region" description="Low complexity" evidence="1">
    <location>
        <begin position="401"/>
        <end position="427"/>
    </location>
</feature>
<comment type="caution">
    <text evidence="3">The sequence shown here is derived from an EMBL/GenBank/DDBJ whole genome shotgun (WGS) entry which is preliminary data.</text>
</comment>
<proteinExistence type="predicted"/>
<feature type="compositionally biased region" description="Low complexity" evidence="1">
    <location>
        <begin position="272"/>
        <end position="291"/>
    </location>
</feature>
<feature type="region of interest" description="Disordered" evidence="1">
    <location>
        <begin position="90"/>
        <end position="291"/>
    </location>
</feature>
<keyword evidence="4" id="KW-1185">Reference proteome</keyword>
<feature type="compositionally biased region" description="Low complexity" evidence="1">
    <location>
        <begin position="712"/>
        <end position="730"/>
    </location>
</feature>
<feature type="compositionally biased region" description="Polar residues" evidence="1">
    <location>
        <begin position="191"/>
        <end position="206"/>
    </location>
</feature>
<feature type="compositionally biased region" description="Basic and acidic residues" evidence="1">
    <location>
        <begin position="1212"/>
        <end position="1221"/>
    </location>
</feature>
<feature type="compositionally biased region" description="Low complexity" evidence="1">
    <location>
        <begin position="1241"/>
        <end position="1254"/>
    </location>
</feature>
<feature type="compositionally biased region" description="Polar residues" evidence="1">
    <location>
        <begin position="645"/>
        <end position="672"/>
    </location>
</feature>
<feature type="chain" id="PRO_5040924658" evidence="2">
    <location>
        <begin position="18"/>
        <end position="1324"/>
    </location>
</feature>
<feature type="region of interest" description="Disordered" evidence="1">
    <location>
        <begin position="875"/>
        <end position="914"/>
    </location>
</feature>
<feature type="region of interest" description="Disordered" evidence="1">
    <location>
        <begin position="335"/>
        <end position="487"/>
    </location>
</feature>